<reference evidence="1" key="1">
    <citation type="journal article" date="2015" name="Nature">
        <title>Complex archaea that bridge the gap between prokaryotes and eukaryotes.</title>
        <authorList>
            <person name="Spang A."/>
            <person name="Saw J.H."/>
            <person name="Jorgensen S.L."/>
            <person name="Zaremba-Niedzwiedzka K."/>
            <person name="Martijn J."/>
            <person name="Lind A.E."/>
            <person name="van Eijk R."/>
            <person name="Schleper C."/>
            <person name="Guy L."/>
            <person name="Ettema T.J."/>
        </authorList>
    </citation>
    <scope>NUCLEOTIDE SEQUENCE</scope>
</reference>
<sequence length="61" mass="7185">MADTQRRDKASFLRRLSPEALARINAALDRLDVVERTTEARRARVQWDPKRRMPVIRPAKE</sequence>
<name>A0A0F9QBV8_9ZZZZ</name>
<accession>A0A0F9QBV8</accession>
<evidence type="ECO:0000313" key="1">
    <source>
        <dbReference type="EMBL" id="KKN41475.1"/>
    </source>
</evidence>
<comment type="caution">
    <text evidence="1">The sequence shown here is derived from an EMBL/GenBank/DDBJ whole genome shotgun (WGS) entry which is preliminary data.</text>
</comment>
<proteinExistence type="predicted"/>
<dbReference type="EMBL" id="LAZR01001645">
    <property type="protein sequence ID" value="KKN41475.1"/>
    <property type="molecule type" value="Genomic_DNA"/>
</dbReference>
<dbReference type="AlphaFoldDB" id="A0A0F9QBV8"/>
<organism evidence="1">
    <name type="scientific">marine sediment metagenome</name>
    <dbReference type="NCBI Taxonomy" id="412755"/>
    <lineage>
        <taxon>unclassified sequences</taxon>
        <taxon>metagenomes</taxon>
        <taxon>ecological metagenomes</taxon>
    </lineage>
</organism>
<protein>
    <submittedName>
        <fullName evidence="1">Uncharacterized protein</fullName>
    </submittedName>
</protein>
<gene>
    <name evidence="1" type="ORF">LCGC14_0722890</name>
</gene>